<gene>
    <name evidence="6" type="ORF">ACFSW5_05895</name>
</gene>
<keyword evidence="7" id="KW-1185">Reference proteome</keyword>
<evidence type="ECO:0000256" key="1">
    <source>
        <dbReference type="ARBA" id="ARBA00009437"/>
    </source>
</evidence>
<evidence type="ECO:0000313" key="7">
    <source>
        <dbReference type="Proteomes" id="UP001597493"/>
    </source>
</evidence>
<evidence type="ECO:0000256" key="3">
    <source>
        <dbReference type="ARBA" id="ARBA00023125"/>
    </source>
</evidence>
<dbReference type="PANTHER" id="PTHR30126:SF64">
    <property type="entry name" value="HTH-TYPE TRANSCRIPTIONAL REGULATOR CITR"/>
    <property type="match status" value="1"/>
</dbReference>
<dbReference type="Gene3D" id="3.40.190.290">
    <property type="match status" value="1"/>
</dbReference>
<dbReference type="Pfam" id="PF03466">
    <property type="entry name" value="LysR_substrate"/>
    <property type="match status" value="1"/>
</dbReference>
<evidence type="ECO:0000259" key="5">
    <source>
        <dbReference type="PROSITE" id="PS50931"/>
    </source>
</evidence>
<comment type="similarity">
    <text evidence="1">Belongs to the LysR transcriptional regulatory family.</text>
</comment>
<dbReference type="Gene3D" id="1.10.10.10">
    <property type="entry name" value="Winged helix-like DNA-binding domain superfamily/Winged helix DNA-binding domain"/>
    <property type="match status" value="1"/>
</dbReference>
<dbReference type="SUPFAM" id="SSF53850">
    <property type="entry name" value="Periplasmic binding protein-like II"/>
    <property type="match status" value="1"/>
</dbReference>
<dbReference type="Proteomes" id="UP001597493">
    <property type="component" value="Unassembled WGS sequence"/>
</dbReference>
<keyword evidence="3" id="KW-0238">DNA-binding</keyword>
<comment type="caution">
    <text evidence="6">The sequence shown here is derived from an EMBL/GenBank/DDBJ whole genome shotgun (WGS) entry which is preliminary data.</text>
</comment>
<keyword evidence="2" id="KW-0805">Transcription regulation</keyword>
<feature type="domain" description="HTH lysR-type" evidence="5">
    <location>
        <begin position="3"/>
        <end position="60"/>
    </location>
</feature>
<dbReference type="Pfam" id="PF00126">
    <property type="entry name" value="HTH_1"/>
    <property type="match status" value="1"/>
</dbReference>
<dbReference type="RefSeq" id="WP_379270480.1">
    <property type="nucleotide sequence ID" value="NZ_JBHUGT010000015.1"/>
</dbReference>
<evidence type="ECO:0000256" key="2">
    <source>
        <dbReference type="ARBA" id="ARBA00023015"/>
    </source>
</evidence>
<name>A0ABW5QTR3_9BACL</name>
<proteinExistence type="inferred from homology"/>
<accession>A0ABW5QTR3</accession>
<protein>
    <submittedName>
        <fullName evidence="6">LysR family transcriptional regulator</fullName>
    </submittedName>
</protein>
<dbReference type="PRINTS" id="PR00039">
    <property type="entry name" value="HTHLYSR"/>
</dbReference>
<keyword evidence="4" id="KW-0804">Transcription</keyword>
<dbReference type="InterPro" id="IPR000847">
    <property type="entry name" value="LysR_HTH_N"/>
</dbReference>
<sequence length="297" mass="32877">MTMNTEWYRIFWHTAKCGNLTRAAQELHLTQPSVSYAVKQLEQGLGVKLFDRLSKGVQLTPEGVVLFDYVEKSFQYLQAGESKITAMKGLAAGELRIGSSGPIIKHLLLPPLDRFHADNPGISIRLFQGKTPEIRERLLNHDIDLGLVHLPYEDAELDITPFADIQDGFVVGEAFRGLAEREPLTASELTQIPLLLLSKGSSTRRFVDQWLSGQGITAEANMELSSMEMLIELARRGYGAAFVTHAFAEEELAEGKLFALPTAVPIPPRRLGIAVRRGVTLPLIAESFKRLLTAARS</sequence>
<dbReference type="InterPro" id="IPR005119">
    <property type="entry name" value="LysR_subst-bd"/>
</dbReference>
<dbReference type="CDD" id="cd05466">
    <property type="entry name" value="PBP2_LTTR_substrate"/>
    <property type="match status" value="1"/>
</dbReference>
<dbReference type="InterPro" id="IPR036388">
    <property type="entry name" value="WH-like_DNA-bd_sf"/>
</dbReference>
<dbReference type="SUPFAM" id="SSF46785">
    <property type="entry name" value="Winged helix' DNA-binding domain"/>
    <property type="match status" value="1"/>
</dbReference>
<dbReference type="PANTHER" id="PTHR30126">
    <property type="entry name" value="HTH-TYPE TRANSCRIPTIONAL REGULATOR"/>
    <property type="match status" value="1"/>
</dbReference>
<dbReference type="EMBL" id="JBHUMY010000006">
    <property type="protein sequence ID" value="MFD2659799.1"/>
    <property type="molecule type" value="Genomic_DNA"/>
</dbReference>
<evidence type="ECO:0000256" key="4">
    <source>
        <dbReference type="ARBA" id="ARBA00023163"/>
    </source>
</evidence>
<organism evidence="6 7">
    <name type="scientific">Paenibacillus thailandensis</name>
    <dbReference type="NCBI Taxonomy" id="393250"/>
    <lineage>
        <taxon>Bacteria</taxon>
        <taxon>Bacillati</taxon>
        <taxon>Bacillota</taxon>
        <taxon>Bacilli</taxon>
        <taxon>Bacillales</taxon>
        <taxon>Paenibacillaceae</taxon>
        <taxon>Paenibacillus</taxon>
    </lineage>
</organism>
<reference evidence="7" key="1">
    <citation type="journal article" date="2019" name="Int. J. Syst. Evol. Microbiol.">
        <title>The Global Catalogue of Microorganisms (GCM) 10K type strain sequencing project: providing services to taxonomists for standard genome sequencing and annotation.</title>
        <authorList>
            <consortium name="The Broad Institute Genomics Platform"/>
            <consortium name="The Broad Institute Genome Sequencing Center for Infectious Disease"/>
            <person name="Wu L."/>
            <person name="Ma J."/>
        </authorList>
    </citation>
    <scope>NUCLEOTIDE SEQUENCE [LARGE SCALE GENOMIC DNA]</scope>
    <source>
        <strain evidence="7">TISTR 1827</strain>
    </source>
</reference>
<dbReference type="PROSITE" id="PS50931">
    <property type="entry name" value="HTH_LYSR"/>
    <property type="match status" value="1"/>
</dbReference>
<dbReference type="InterPro" id="IPR036390">
    <property type="entry name" value="WH_DNA-bd_sf"/>
</dbReference>
<evidence type="ECO:0000313" key="6">
    <source>
        <dbReference type="EMBL" id="MFD2659799.1"/>
    </source>
</evidence>